<proteinExistence type="predicted"/>
<reference evidence="2" key="1">
    <citation type="submission" date="2014-09" db="EMBL/GenBank/DDBJ databases">
        <authorList>
            <person name="Mudge J."/>
            <person name="Ramaraj T."/>
            <person name="Lindquist I.E."/>
            <person name="Bharti A.K."/>
            <person name="Sundararajan A."/>
            <person name="Cameron C.T."/>
            <person name="Woodward J.E."/>
            <person name="May G.D."/>
            <person name="Brubaker C."/>
            <person name="Broadhvest J."/>
            <person name="Wilkins T.A."/>
        </authorList>
    </citation>
    <scope>NUCLEOTIDE SEQUENCE</scope>
    <source>
        <strain evidence="2">cv. AKA8401</strain>
    </source>
</reference>
<accession>A0A0B0NZZ8</accession>
<evidence type="ECO:0000313" key="1">
    <source>
        <dbReference type="EMBL" id="KHG17459.1"/>
    </source>
</evidence>
<keyword evidence="2" id="KW-1185">Reference proteome</keyword>
<sequence>MVQRALQEINDYMNVYPM</sequence>
<dbReference type="EMBL" id="KN408300">
    <property type="protein sequence ID" value="KHG17459.1"/>
    <property type="molecule type" value="Genomic_DNA"/>
</dbReference>
<dbReference type="AlphaFoldDB" id="A0A0B0NZZ8"/>
<protein>
    <submittedName>
        <fullName evidence="1">Uncharacterized protein</fullName>
    </submittedName>
</protein>
<gene>
    <name evidence="1" type="ORF">F383_22422</name>
</gene>
<organism evidence="1 2">
    <name type="scientific">Gossypium arboreum</name>
    <name type="common">Tree cotton</name>
    <name type="synonym">Gossypium nanking</name>
    <dbReference type="NCBI Taxonomy" id="29729"/>
    <lineage>
        <taxon>Eukaryota</taxon>
        <taxon>Viridiplantae</taxon>
        <taxon>Streptophyta</taxon>
        <taxon>Embryophyta</taxon>
        <taxon>Tracheophyta</taxon>
        <taxon>Spermatophyta</taxon>
        <taxon>Magnoliopsida</taxon>
        <taxon>eudicotyledons</taxon>
        <taxon>Gunneridae</taxon>
        <taxon>Pentapetalae</taxon>
        <taxon>rosids</taxon>
        <taxon>malvids</taxon>
        <taxon>Malvales</taxon>
        <taxon>Malvaceae</taxon>
        <taxon>Malvoideae</taxon>
        <taxon>Gossypium</taxon>
    </lineage>
</organism>
<evidence type="ECO:0000313" key="2">
    <source>
        <dbReference type="Proteomes" id="UP000032142"/>
    </source>
</evidence>
<name>A0A0B0NZZ8_GOSAR</name>
<dbReference type="Proteomes" id="UP000032142">
    <property type="component" value="Unassembled WGS sequence"/>
</dbReference>